<proteinExistence type="predicted"/>
<dbReference type="InterPro" id="IPR050816">
    <property type="entry name" value="Flavin-dep_Halogenase_NPB"/>
</dbReference>
<dbReference type="EMBL" id="QDKQ01000071">
    <property type="protein sequence ID" value="PVM82926.1"/>
    <property type="molecule type" value="Genomic_DNA"/>
</dbReference>
<name>A0A2T9JGY5_9CAUL</name>
<evidence type="ECO:0000313" key="3">
    <source>
        <dbReference type="Proteomes" id="UP000245073"/>
    </source>
</evidence>
<dbReference type="PRINTS" id="PR00411">
    <property type="entry name" value="PNDRDTASEI"/>
</dbReference>
<accession>A0A2T9JGY5</accession>
<reference evidence="2 3" key="1">
    <citation type="submission" date="2018-04" db="EMBL/GenBank/DDBJ databases">
        <title>The genome sequence of Caulobacter sp. 744.</title>
        <authorList>
            <person name="Gao J."/>
            <person name="Sun J."/>
        </authorList>
    </citation>
    <scope>NUCLEOTIDE SEQUENCE [LARGE SCALE GENOMIC DNA]</scope>
    <source>
        <strain evidence="2 3">774</strain>
    </source>
</reference>
<comment type="caution">
    <text evidence="2">The sequence shown here is derived from an EMBL/GenBank/DDBJ whole genome shotgun (WGS) entry which is preliminary data.</text>
</comment>
<gene>
    <name evidence="2" type="ORF">DDF67_21810</name>
</gene>
<dbReference type="GO" id="GO:0071949">
    <property type="term" value="F:FAD binding"/>
    <property type="evidence" value="ECO:0007669"/>
    <property type="project" value="InterPro"/>
</dbReference>
<dbReference type="Gene3D" id="3.50.50.60">
    <property type="entry name" value="FAD/NAD(P)-binding domain"/>
    <property type="match status" value="1"/>
</dbReference>
<dbReference type="Proteomes" id="UP000245073">
    <property type="component" value="Unassembled WGS sequence"/>
</dbReference>
<evidence type="ECO:0000259" key="1">
    <source>
        <dbReference type="Pfam" id="PF01494"/>
    </source>
</evidence>
<feature type="domain" description="FAD-binding" evidence="1">
    <location>
        <begin position="72"/>
        <end position="374"/>
    </location>
</feature>
<dbReference type="AlphaFoldDB" id="A0A2T9JGY5"/>
<dbReference type="SUPFAM" id="SSF51905">
    <property type="entry name" value="FAD/NAD(P)-binding domain"/>
    <property type="match status" value="1"/>
</dbReference>
<evidence type="ECO:0000313" key="2">
    <source>
        <dbReference type="EMBL" id="PVM82926.1"/>
    </source>
</evidence>
<dbReference type="PANTHER" id="PTHR43747:SF1">
    <property type="entry name" value="SLR1998 PROTEIN"/>
    <property type="match status" value="1"/>
</dbReference>
<dbReference type="InterPro" id="IPR036188">
    <property type="entry name" value="FAD/NAD-bd_sf"/>
</dbReference>
<protein>
    <submittedName>
        <fullName evidence="2">Dehydrogenase</fullName>
    </submittedName>
</protein>
<dbReference type="PRINTS" id="PR00368">
    <property type="entry name" value="FADPNR"/>
</dbReference>
<sequence length="423" mass="46005">MSRRWRPESSRPPPIRPSVCWPRRRIRRRNWNRQAGPAKSNWRPSERFVSRSAEAAAEAFPDDDLAGRAKTFDVVVAGAGPAGSIAARRLARSGLDVLMLDRLRPASIRLGEVLPGAAQRLLVQEGLGELTAACHHSAVTGGLVIWGDDRPVASDALRDPYGAGARLDRARFDAALRDASVAAGSLWSRTNARHLERDGDDWVISRDAGSAVRARIIIDATGRSARLLRLLGQSRRRGAPLTALYRVARPEKNAAMARTLIEARPDGWLYAGKLSDGRWAIGYHTLPQDAVRLRACEAQQAAAIASAPYLSACLGALAWEGPMVTRDARGLTATMSSGPGWFAVGDAVLAFDPIAGQGLFNALRTALAAAEAIITARTPDATAYAAELARVTAIYSERRQALYRSEERWPEQTFWRQQRAPLA</sequence>
<organism evidence="2 3">
    <name type="scientific">Caulobacter endophyticus</name>
    <dbReference type="NCBI Taxonomy" id="2172652"/>
    <lineage>
        <taxon>Bacteria</taxon>
        <taxon>Pseudomonadati</taxon>
        <taxon>Pseudomonadota</taxon>
        <taxon>Alphaproteobacteria</taxon>
        <taxon>Caulobacterales</taxon>
        <taxon>Caulobacteraceae</taxon>
        <taxon>Caulobacter</taxon>
    </lineage>
</organism>
<dbReference type="InterPro" id="IPR002938">
    <property type="entry name" value="FAD-bd"/>
</dbReference>
<dbReference type="PANTHER" id="PTHR43747">
    <property type="entry name" value="FAD-BINDING PROTEIN"/>
    <property type="match status" value="1"/>
</dbReference>
<dbReference type="Pfam" id="PF01494">
    <property type="entry name" value="FAD_binding_3"/>
    <property type="match status" value="1"/>
</dbReference>
<keyword evidence="3" id="KW-1185">Reference proteome</keyword>
<dbReference type="Gene3D" id="3.30.9.100">
    <property type="match status" value="1"/>
</dbReference>